<dbReference type="GeneID" id="300080834"/>
<keyword evidence="1" id="KW-1133">Transmembrane helix</keyword>
<reference evidence="2" key="1">
    <citation type="submission" date="2022-06" db="EMBL/GenBank/DDBJ databases">
        <title>Complete genome of Pseudomonas hydrolytica DSWY01T.</title>
        <authorList>
            <person name="Jung J."/>
            <person name="Jeon C.O."/>
        </authorList>
    </citation>
    <scope>NUCLEOTIDE SEQUENCE</scope>
    <source>
        <strain evidence="2">DSWY01</strain>
    </source>
</reference>
<feature type="transmembrane region" description="Helical" evidence="1">
    <location>
        <begin position="12"/>
        <end position="33"/>
    </location>
</feature>
<protein>
    <submittedName>
        <fullName evidence="2">DUF2523 domain-containing protein</fullName>
    </submittedName>
</protein>
<organism evidence="2 3">
    <name type="scientific">Ectopseudomonas hydrolytica</name>
    <dbReference type="NCBI Taxonomy" id="2493633"/>
    <lineage>
        <taxon>Bacteria</taxon>
        <taxon>Pseudomonadati</taxon>
        <taxon>Pseudomonadota</taxon>
        <taxon>Gammaproteobacteria</taxon>
        <taxon>Pseudomonadales</taxon>
        <taxon>Pseudomonadaceae</taxon>
        <taxon>Ectopseudomonas</taxon>
    </lineage>
</organism>
<proteinExistence type="predicted"/>
<gene>
    <name evidence="2" type="ORF">L1F06_007635</name>
</gene>
<dbReference type="EMBL" id="CP099397">
    <property type="protein sequence ID" value="USR41295.1"/>
    <property type="molecule type" value="Genomic_DNA"/>
</dbReference>
<evidence type="ECO:0000313" key="3">
    <source>
        <dbReference type="Proteomes" id="UP001054897"/>
    </source>
</evidence>
<dbReference type="Proteomes" id="UP001054897">
    <property type="component" value="Chromosome"/>
</dbReference>
<sequence>MLKDILEFFSDLPLIFLRGILDGAIYLLGLIPVPSFISGGLLQTAFSGLNDDVQYLVAFFGIPAALSIIGAGVVFRLTRKAITLGQW</sequence>
<dbReference type="Pfam" id="PF10734">
    <property type="entry name" value="DUF2523"/>
    <property type="match status" value="1"/>
</dbReference>
<dbReference type="InterPro" id="IPR019670">
    <property type="entry name" value="DUF2523"/>
</dbReference>
<evidence type="ECO:0000256" key="1">
    <source>
        <dbReference type="SAM" id="Phobius"/>
    </source>
</evidence>
<accession>A0ABY5AC68</accession>
<keyword evidence="1" id="KW-0812">Transmembrane</keyword>
<name>A0ABY5AC68_9GAMM</name>
<dbReference type="RefSeq" id="WP_177491182.1">
    <property type="nucleotide sequence ID" value="NZ_CP099397.1"/>
</dbReference>
<keyword evidence="1" id="KW-0472">Membrane</keyword>
<feature type="transmembrane region" description="Helical" evidence="1">
    <location>
        <begin position="53"/>
        <end position="75"/>
    </location>
</feature>
<keyword evidence="3" id="KW-1185">Reference proteome</keyword>
<evidence type="ECO:0000313" key="2">
    <source>
        <dbReference type="EMBL" id="USR41295.1"/>
    </source>
</evidence>